<feature type="compositionally biased region" description="Basic and acidic residues" evidence="1">
    <location>
        <begin position="144"/>
        <end position="154"/>
    </location>
</feature>
<geneLocation type="nucleomorph" evidence="3"/>
<dbReference type="SMART" id="SM00496">
    <property type="entry name" value="IENR2"/>
    <property type="match status" value="4"/>
</dbReference>
<feature type="domain" description="Nuclease associated modular" evidence="2">
    <location>
        <begin position="85"/>
        <end position="101"/>
    </location>
</feature>
<keyword evidence="3" id="KW-0542">Nucleomorph</keyword>
<evidence type="ECO:0000313" key="3">
    <source>
        <dbReference type="EMBL" id="ABW97866.1"/>
    </source>
</evidence>
<dbReference type="InterPro" id="IPR003611">
    <property type="entry name" value="NUMOD3"/>
</dbReference>
<dbReference type="AlphaFoldDB" id="A9BK33"/>
<proteinExistence type="predicted"/>
<evidence type="ECO:0000259" key="2">
    <source>
        <dbReference type="SMART" id="SM00496"/>
    </source>
</evidence>
<dbReference type="Pfam" id="PF07460">
    <property type="entry name" value="NUMOD3"/>
    <property type="match status" value="1"/>
</dbReference>
<name>A9BK33_HEMAN</name>
<evidence type="ECO:0000256" key="1">
    <source>
        <dbReference type="SAM" id="MobiDB-lite"/>
    </source>
</evidence>
<dbReference type="GeneID" id="5739642"/>
<feature type="domain" description="Nuclease associated modular" evidence="2">
    <location>
        <begin position="102"/>
        <end position="118"/>
    </location>
</feature>
<protein>
    <recommendedName>
        <fullName evidence="2">Nuclease associated modular domain-containing protein</fullName>
    </recommendedName>
</protein>
<accession>A9BK33</accession>
<feature type="compositionally biased region" description="Basic residues" evidence="1">
    <location>
        <begin position="127"/>
        <end position="139"/>
    </location>
</feature>
<sequence>MLNFLLNLSFKKKNFLGQISKMCNFFSENSPENRYYRTFQHRAKLSFCLKNRKLDKKHKDSINFSMLKRGSVSVLTRQKISLANKGRKKTEKVCQKIKSSLKNRRLTKHHKKKIKEKLTGKNNPMFGKKHSKNTKRKISNKLIQKKDKIERKGN</sequence>
<feature type="region of interest" description="Disordered" evidence="1">
    <location>
        <begin position="103"/>
        <end position="154"/>
    </location>
</feature>
<dbReference type="EMBL" id="CP000881">
    <property type="protein sequence ID" value="ABW97866.1"/>
    <property type="molecule type" value="Genomic_DNA"/>
</dbReference>
<evidence type="ECO:0000313" key="4">
    <source>
        <dbReference type="Proteomes" id="UP000243127"/>
    </source>
</evidence>
<dbReference type="RefSeq" id="XP_001712191.1">
    <property type="nucleotide sequence ID" value="XM_001712139.1"/>
</dbReference>
<dbReference type="SUPFAM" id="SSF64496">
    <property type="entry name" value="DNA-binding domain of intron-encoded endonucleases"/>
    <property type="match status" value="1"/>
</dbReference>
<reference evidence="3 4" key="1">
    <citation type="journal article" date="2007" name="Proc. Natl. Acad. Sci. U.S.A.">
        <title>Nucleomorph genome of Hemiselmis andersenii reveals complete intron loss and compaction as a driver of protein structure and function.</title>
        <authorList>
            <person name="Lane C.E."/>
            <person name="van den Heuvel K."/>
            <person name="Kozera C."/>
            <person name="Curtis B.A."/>
            <person name="Parsons B.J."/>
            <person name="Bowman S."/>
            <person name="Archibald J.M."/>
        </authorList>
    </citation>
    <scope>NUCLEOTIDE SEQUENCE [LARGE SCALE GENOMIC DNA]</scope>
    <source>
        <strain evidence="3 4">CCMP644</strain>
    </source>
</reference>
<feature type="domain" description="Nuclease associated modular" evidence="2">
    <location>
        <begin position="68"/>
        <end position="84"/>
    </location>
</feature>
<dbReference type="Proteomes" id="UP000243127">
    <property type="component" value="Nucleomorph 1"/>
</dbReference>
<dbReference type="GO" id="GO:0003677">
    <property type="term" value="F:DNA binding"/>
    <property type="evidence" value="ECO:0007669"/>
    <property type="project" value="InterPro"/>
</dbReference>
<feature type="domain" description="Nuclease associated modular" evidence="2">
    <location>
        <begin position="126"/>
        <end position="142"/>
    </location>
</feature>
<organism evidence="3 4">
    <name type="scientific">Hemiselmis andersenii</name>
    <name type="common">Cryptophyte alga</name>
    <dbReference type="NCBI Taxonomy" id="464988"/>
    <lineage>
        <taxon>Eukaryota</taxon>
        <taxon>Cryptophyceae</taxon>
        <taxon>Cryptomonadales</taxon>
        <taxon>Hemiselmidaceae</taxon>
        <taxon>Hemiselmis</taxon>
    </lineage>
</organism>
<feature type="compositionally biased region" description="Basic residues" evidence="1">
    <location>
        <begin position="103"/>
        <end position="115"/>
    </location>
</feature>
<gene>
    <name evidence="3" type="ORF">HAN_1g18</name>
</gene>